<evidence type="ECO:0000259" key="1">
    <source>
        <dbReference type="PROSITE" id="PS50075"/>
    </source>
</evidence>
<dbReference type="InterPro" id="IPR009081">
    <property type="entry name" value="PP-bd_ACP"/>
</dbReference>
<dbReference type="SUPFAM" id="SSF47336">
    <property type="entry name" value="ACP-like"/>
    <property type="match status" value="1"/>
</dbReference>
<protein>
    <submittedName>
        <fullName evidence="2">Acyl carrier protein</fullName>
    </submittedName>
</protein>
<dbReference type="Gene3D" id="1.10.1200.10">
    <property type="entry name" value="ACP-like"/>
    <property type="match status" value="1"/>
</dbReference>
<evidence type="ECO:0000313" key="3">
    <source>
        <dbReference type="Proteomes" id="UP000323454"/>
    </source>
</evidence>
<dbReference type="PROSITE" id="PS50075">
    <property type="entry name" value="CARRIER"/>
    <property type="match status" value="1"/>
</dbReference>
<feature type="domain" description="Carrier" evidence="1">
    <location>
        <begin position="5"/>
        <end position="81"/>
    </location>
</feature>
<organism evidence="2 3">
    <name type="scientific">Solihabitans fulvus</name>
    <dbReference type="NCBI Taxonomy" id="1892852"/>
    <lineage>
        <taxon>Bacteria</taxon>
        <taxon>Bacillati</taxon>
        <taxon>Actinomycetota</taxon>
        <taxon>Actinomycetes</taxon>
        <taxon>Pseudonocardiales</taxon>
        <taxon>Pseudonocardiaceae</taxon>
        <taxon>Solihabitans</taxon>
    </lineage>
</organism>
<accession>A0A5B2WIA0</accession>
<comment type="caution">
    <text evidence="2">The sequence shown here is derived from an EMBL/GenBank/DDBJ whole genome shotgun (WGS) entry which is preliminary data.</text>
</comment>
<dbReference type="OrthoDB" id="197001at2"/>
<dbReference type="EMBL" id="VUOB01000093">
    <property type="protein sequence ID" value="KAA2250146.1"/>
    <property type="molecule type" value="Genomic_DNA"/>
</dbReference>
<dbReference type="RefSeq" id="WP_149854964.1">
    <property type="nucleotide sequence ID" value="NZ_VUOB01000093.1"/>
</dbReference>
<gene>
    <name evidence="2" type="ORF">F0L68_39060</name>
</gene>
<sequence>MTEDDKVGRRVREIIGEMCPLGEREARSTDRVTDDLGYDSVGIVELAMVLEQEFELQPIDEEQAIDIVTVGDVEELVRLATAAA</sequence>
<dbReference type="InterPro" id="IPR036736">
    <property type="entry name" value="ACP-like_sf"/>
</dbReference>
<keyword evidence="3" id="KW-1185">Reference proteome</keyword>
<dbReference type="Pfam" id="PF00550">
    <property type="entry name" value="PP-binding"/>
    <property type="match status" value="1"/>
</dbReference>
<reference evidence="2 3" key="2">
    <citation type="submission" date="2019-09" db="EMBL/GenBank/DDBJ databases">
        <authorList>
            <person name="Jin C."/>
        </authorList>
    </citation>
    <scope>NUCLEOTIDE SEQUENCE [LARGE SCALE GENOMIC DNA]</scope>
    <source>
        <strain evidence="2 3">AN110305</strain>
    </source>
</reference>
<proteinExistence type="predicted"/>
<evidence type="ECO:0000313" key="2">
    <source>
        <dbReference type="EMBL" id="KAA2250146.1"/>
    </source>
</evidence>
<dbReference type="AlphaFoldDB" id="A0A5B2WIA0"/>
<name>A0A5B2WIA0_9PSEU</name>
<dbReference type="Proteomes" id="UP000323454">
    <property type="component" value="Unassembled WGS sequence"/>
</dbReference>
<reference evidence="2 3" key="1">
    <citation type="submission" date="2019-09" db="EMBL/GenBank/DDBJ databases">
        <title>Goodfellowia gen. nov., a new genus of the Pseudonocardineae related to Actinoalloteichus, containing Goodfellowia coeruleoviolacea gen. nov., comb. nov. gen. nov., comb. nov.</title>
        <authorList>
            <person name="Labeda D."/>
        </authorList>
    </citation>
    <scope>NUCLEOTIDE SEQUENCE [LARGE SCALE GENOMIC DNA]</scope>
    <source>
        <strain evidence="2 3">AN110305</strain>
    </source>
</reference>